<evidence type="ECO:0000313" key="2">
    <source>
        <dbReference type="Proteomes" id="UP000053127"/>
    </source>
</evidence>
<proteinExistence type="predicted"/>
<accession>A0A101P1R9</accession>
<gene>
    <name evidence="1" type="ORF">AQI95_22755</name>
</gene>
<keyword evidence="2" id="KW-1185">Reference proteome</keyword>
<dbReference type="RefSeq" id="WP_067126671.1">
    <property type="nucleotide sequence ID" value="NZ_KQ948214.1"/>
</dbReference>
<sequence>MPAVHEATTKVAGQPQPYDYDLAQYRPGRDITDWEPENELFWKSARSRPALWCARRRVR</sequence>
<dbReference type="STRING" id="67386.AQI95_22755"/>
<dbReference type="AlphaFoldDB" id="A0A101P1R9"/>
<evidence type="ECO:0000313" key="1">
    <source>
        <dbReference type="EMBL" id="KUN03340.1"/>
    </source>
</evidence>
<dbReference type="EMBL" id="LMWN01000033">
    <property type="protein sequence ID" value="KUN03340.1"/>
    <property type="molecule type" value="Genomic_DNA"/>
</dbReference>
<comment type="caution">
    <text evidence="1">The sequence shown here is derived from an EMBL/GenBank/DDBJ whole genome shotgun (WGS) entry which is preliminary data.</text>
</comment>
<reference evidence="1 2" key="1">
    <citation type="submission" date="2015-10" db="EMBL/GenBank/DDBJ databases">
        <title>Draft genome sequence of Streptomyces yokosukanensis DSM 40224, type strain for the species Streptomyces yokosukanensis.</title>
        <authorList>
            <person name="Ruckert C."/>
            <person name="Winkler A."/>
            <person name="Kalinowski J."/>
            <person name="Kampfer P."/>
            <person name="Glaeser S."/>
        </authorList>
    </citation>
    <scope>NUCLEOTIDE SEQUENCE [LARGE SCALE GENOMIC DNA]</scope>
    <source>
        <strain evidence="1 2">DSM 40224</strain>
    </source>
</reference>
<organism evidence="1 2">
    <name type="scientific">Streptomyces yokosukanensis</name>
    <dbReference type="NCBI Taxonomy" id="67386"/>
    <lineage>
        <taxon>Bacteria</taxon>
        <taxon>Bacillati</taxon>
        <taxon>Actinomycetota</taxon>
        <taxon>Actinomycetes</taxon>
        <taxon>Kitasatosporales</taxon>
        <taxon>Streptomycetaceae</taxon>
        <taxon>Streptomyces</taxon>
    </lineage>
</organism>
<dbReference type="Proteomes" id="UP000053127">
    <property type="component" value="Unassembled WGS sequence"/>
</dbReference>
<protein>
    <submittedName>
        <fullName evidence="1">Uncharacterized protein</fullName>
    </submittedName>
</protein>
<name>A0A101P1R9_9ACTN</name>